<gene>
    <name evidence="10" type="ORF">CCR75_005435</name>
</gene>
<feature type="compositionally biased region" description="Acidic residues" evidence="7">
    <location>
        <begin position="340"/>
        <end position="350"/>
    </location>
</feature>
<organism evidence="10 11">
    <name type="scientific">Bremia lactucae</name>
    <name type="common">Lettuce downy mildew</name>
    <dbReference type="NCBI Taxonomy" id="4779"/>
    <lineage>
        <taxon>Eukaryota</taxon>
        <taxon>Sar</taxon>
        <taxon>Stramenopiles</taxon>
        <taxon>Oomycota</taxon>
        <taxon>Peronosporomycetes</taxon>
        <taxon>Peronosporales</taxon>
        <taxon>Peronosporaceae</taxon>
        <taxon>Bremia</taxon>
    </lineage>
</organism>
<dbReference type="KEGG" id="blac:94349187"/>
<feature type="region of interest" description="Disordered" evidence="7">
    <location>
        <begin position="339"/>
        <end position="361"/>
    </location>
</feature>
<evidence type="ECO:0000256" key="7">
    <source>
        <dbReference type="SAM" id="MobiDB-lite"/>
    </source>
</evidence>
<dbReference type="Gene3D" id="3.30.160.380">
    <property type="entry name" value="Dicer dimerisation domain"/>
    <property type="match status" value="1"/>
</dbReference>
<dbReference type="PANTHER" id="PTHR14950:SF37">
    <property type="entry name" value="ENDORIBONUCLEASE DICER"/>
    <property type="match status" value="1"/>
</dbReference>
<evidence type="ECO:0000256" key="6">
    <source>
        <dbReference type="PROSITE-ProRule" id="PRU00657"/>
    </source>
</evidence>
<dbReference type="RefSeq" id="XP_067815709.1">
    <property type="nucleotide sequence ID" value="XM_067963516.1"/>
</dbReference>
<dbReference type="PROSITE" id="PS50142">
    <property type="entry name" value="RNASE_3_2"/>
    <property type="match status" value="2"/>
</dbReference>
<dbReference type="GO" id="GO:0003723">
    <property type="term" value="F:RNA binding"/>
    <property type="evidence" value="ECO:0007669"/>
    <property type="project" value="UniProtKB-UniRule"/>
</dbReference>
<dbReference type="Gene3D" id="1.10.1520.10">
    <property type="entry name" value="Ribonuclease III domain"/>
    <property type="match status" value="2"/>
</dbReference>
<evidence type="ECO:0000256" key="2">
    <source>
        <dbReference type="ARBA" id="ARBA00022741"/>
    </source>
</evidence>
<dbReference type="Pfam" id="PF00636">
    <property type="entry name" value="Ribonuclease_3"/>
    <property type="match status" value="2"/>
</dbReference>
<dbReference type="Gene3D" id="3.40.50.300">
    <property type="entry name" value="P-loop containing nucleotide triphosphate hydrolases"/>
    <property type="match status" value="1"/>
</dbReference>
<dbReference type="GO" id="GO:0006396">
    <property type="term" value="P:RNA processing"/>
    <property type="evidence" value="ECO:0007669"/>
    <property type="project" value="InterPro"/>
</dbReference>
<dbReference type="GO" id="GO:0004386">
    <property type="term" value="F:helicase activity"/>
    <property type="evidence" value="ECO:0007669"/>
    <property type="project" value="UniProtKB-KW"/>
</dbReference>
<comment type="caution">
    <text evidence="10">The sequence shown here is derived from an EMBL/GenBank/DDBJ whole genome shotgun (WGS) entry which is preliminary data.</text>
</comment>
<keyword evidence="2" id="KW-0547">Nucleotide-binding</keyword>
<dbReference type="CDD" id="cd00593">
    <property type="entry name" value="RIBOc"/>
    <property type="match status" value="2"/>
</dbReference>
<dbReference type="InterPro" id="IPR036389">
    <property type="entry name" value="RNase_III_sf"/>
</dbReference>
<keyword evidence="3" id="KW-0378">Hydrolase</keyword>
<keyword evidence="6" id="KW-0694">RNA-binding</keyword>
<evidence type="ECO:0000256" key="5">
    <source>
        <dbReference type="ARBA" id="ARBA00022840"/>
    </source>
</evidence>
<proteinExistence type="predicted"/>
<dbReference type="Proteomes" id="UP000294530">
    <property type="component" value="Unassembled WGS sequence"/>
</dbReference>
<feature type="domain" description="RNase III" evidence="8">
    <location>
        <begin position="1393"/>
        <end position="1599"/>
    </location>
</feature>
<dbReference type="OrthoDB" id="416741at2759"/>
<keyword evidence="5" id="KW-0067">ATP-binding</keyword>
<evidence type="ECO:0000259" key="9">
    <source>
        <dbReference type="PROSITE" id="PS51327"/>
    </source>
</evidence>
<dbReference type="InterPro" id="IPR038248">
    <property type="entry name" value="Dicer_dimer_sf"/>
</dbReference>
<dbReference type="InterPro" id="IPR005034">
    <property type="entry name" value="Dicer_dimerisation"/>
</dbReference>
<evidence type="ECO:0000256" key="1">
    <source>
        <dbReference type="ARBA" id="ARBA00022737"/>
    </source>
</evidence>
<feature type="domain" description="Dicer dsRNA-binding fold" evidence="9">
    <location>
        <begin position="664"/>
        <end position="813"/>
    </location>
</feature>
<keyword evidence="11" id="KW-1185">Reference proteome</keyword>
<evidence type="ECO:0000259" key="8">
    <source>
        <dbReference type="PROSITE" id="PS50142"/>
    </source>
</evidence>
<dbReference type="SUPFAM" id="SSF69065">
    <property type="entry name" value="RNase III domain-like"/>
    <property type="match status" value="2"/>
</dbReference>
<reference evidence="10 11" key="1">
    <citation type="journal article" date="2021" name="Genome Biol.">
        <title>AFLAP: assembly-free linkage analysis pipeline using k-mers from genome sequencing data.</title>
        <authorList>
            <person name="Fletcher K."/>
            <person name="Zhang L."/>
            <person name="Gil J."/>
            <person name="Han R."/>
            <person name="Cavanaugh K."/>
            <person name="Michelmore R."/>
        </authorList>
    </citation>
    <scope>NUCLEOTIDE SEQUENCE [LARGE SCALE GENOMIC DNA]</scope>
    <source>
        <strain evidence="10 11">SF5</strain>
    </source>
</reference>
<evidence type="ECO:0000313" key="11">
    <source>
        <dbReference type="Proteomes" id="UP000294530"/>
    </source>
</evidence>
<dbReference type="FunFam" id="1.10.1520.10:FF:000070">
    <property type="entry name" value="Uncharacterized protein"/>
    <property type="match status" value="1"/>
</dbReference>
<dbReference type="PROSITE" id="PS00517">
    <property type="entry name" value="RNASE_3_1"/>
    <property type="match status" value="1"/>
</dbReference>
<dbReference type="GeneID" id="94349187"/>
<evidence type="ECO:0000313" key="10">
    <source>
        <dbReference type="EMBL" id="TDH66210.1"/>
    </source>
</evidence>
<evidence type="ECO:0008006" key="12">
    <source>
        <dbReference type="Google" id="ProtNLM"/>
    </source>
</evidence>
<sequence>MDGSLWEHQREIVAVARYRSVMVSSTQPVGKSFVSCTLLCEAAASSPLLHALAVASSPSSRSMLQSQLARLSGVRILCSDTAEAIQWLEDQAYARGQLQAARGQITILSPLILQELLRKNVLNLSDVTFLAVEDWDVVHAELPSFFKLLTGLMKELASATSLRIFATSRLPASKMDWEPVTNPLLKHIHVFNMLPILPSFSMEPSFPPLHCEVFENKSTRNGSFNTRDFLLGENSKKIDLVHLYRLELELGNSAAVYDERKKQDKVNRFIQDAEVVYEHLGQWCLWKYIEMELQMNLQACIVLDPDNVNNRKKRKQQSSNGDTDDLEIEDLIQSDGSSLLEEEEIEEDMEERDRIETSSVAESVEKEAVSTQLTKTERLIARFIGADVDIEESTKFKIRPILKVLSWLSAQSKLCGTQEASPRLLKTTEIVKNRFCNSIETKDVRVWVFLERRCHCRVVAEYITAALFDFDLPPSCCMLGSSNARISGSLRFSSFLKIMQMFTNYETKILVTTSVVISSHKVRLAPPPCDLVVVMNELLESNKLYDYGKRADLSKGFIKYITEDSVVARKKFEVLIRQMQEHIRLEIESSQSHAPAIQPASSLANESSRLLMPFSATSNPIDSSVASLQVESHVLTNLRRLQPIVTSYELIDHDTGAILNVKNSVLCLSKFCDTLPGLDTYDRRPQYVVKRISTAKHMAPSLKRAKKKLLKYNAKLTDNIDEMKIEAVEQVKANADKNGDESDEEAVSNGRFIYSATLKLPGALRIKKQLYSQQVQSQDEAKGIVAFKAIEELLKKGLVDKYFRSKLLDDQVATIHKDDYDPETYKSNSEGAAGDDTIVLGESDEIPTRYAQLTDLSTQSSYDLPPVSAVELSLRSIRSLTQEAAISSEEGEEWSTSMCFYGLSGARYAILATNELYTGNTNTGWRYDFAVSGVMSPEIQPITLAKRPLTLTLTKQELHDVLHFHLVVMRLACMGVQDAVRDVDIASDDVWDEFSEQNDKGYLIVPSIMKESEKSSTLSLDWDIVREIIGKPLLEPIWPLPTVKDANTVEEWICVPTHRLNVSYVVQALSDRTVDDIRKEYLADNLVWATHLKKGKSSPGNPILGRWHTRQQLEEADGDQPLIYGIQVPPIVPIIRRVMQRHNDEGSIAQFKTKFNERFLIPQYTSRLRLSKSRFFDAMGLVPLLYEFERKCQISHLMEKIGLELDMNLLDEATTKPAYERLEILGDTYLKLETSWYMYEQRKDIHQEGQLTQLRRDIIRNDRLNQFALAARLHHYILYPAEVEQHPFQCWKPSCMGKTPDPIVAPAKWIADVLEAITGAYLVGQGEQGARYFLKWIGVSVLEHPSSNFARPFYPDCFPNELYDAAITSRGGEQIPLSLNFKIPQFEDLPRRLMLLQQRLKYTFRNKRLLLEAVTHPSVGQLVLHLDQMDASIAIESTGESPIEGRTHRQKRKKTVWKGDYERLEYLGDALIEYLTLSYAFLMYDQWLPGSLSQWKSATVSNDALGKTALAWFGVDECIFTGAVRIDRETMEYVTSIERKYARSEASSGLSPPLKAVGISQKHKARGKKTANSGNDYSLPKMFADVFEALVAAVFLDSGHDLQLIRDVFMGPLLETVGKDAYAYVCHESGLAIDNVDDELMEDLMFSSDEDD</sequence>
<dbReference type="GO" id="GO:0004525">
    <property type="term" value="F:ribonuclease III activity"/>
    <property type="evidence" value="ECO:0007669"/>
    <property type="project" value="InterPro"/>
</dbReference>
<dbReference type="PANTHER" id="PTHR14950">
    <property type="entry name" value="DICER-RELATED"/>
    <property type="match status" value="1"/>
</dbReference>
<evidence type="ECO:0000256" key="4">
    <source>
        <dbReference type="ARBA" id="ARBA00022806"/>
    </source>
</evidence>
<keyword evidence="4" id="KW-0347">Helicase</keyword>
<dbReference type="PROSITE" id="PS51327">
    <property type="entry name" value="DICER_DSRBF"/>
    <property type="match status" value="1"/>
</dbReference>
<name>A0A976IBR0_BRELC</name>
<feature type="domain" description="RNase III" evidence="8">
    <location>
        <begin position="1194"/>
        <end position="1326"/>
    </location>
</feature>
<dbReference type="InterPro" id="IPR000999">
    <property type="entry name" value="RNase_III_dom"/>
</dbReference>
<evidence type="ECO:0000256" key="3">
    <source>
        <dbReference type="ARBA" id="ARBA00022801"/>
    </source>
</evidence>
<dbReference type="SMART" id="SM00535">
    <property type="entry name" value="RIBOc"/>
    <property type="match status" value="2"/>
</dbReference>
<dbReference type="GO" id="GO:0005524">
    <property type="term" value="F:ATP binding"/>
    <property type="evidence" value="ECO:0007669"/>
    <property type="project" value="UniProtKB-KW"/>
</dbReference>
<accession>A0A976IBR0</accession>
<dbReference type="EMBL" id="SHOA02000018">
    <property type="protein sequence ID" value="TDH66210.1"/>
    <property type="molecule type" value="Genomic_DNA"/>
</dbReference>
<protein>
    <recommendedName>
        <fullName evidence="12">Dicer-like protein 1</fullName>
    </recommendedName>
</protein>
<dbReference type="Pfam" id="PF03368">
    <property type="entry name" value="Dicer_dimer"/>
    <property type="match status" value="1"/>
</dbReference>
<dbReference type="InterPro" id="IPR027417">
    <property type="entry name" value="P-loop_NTPase"/>
</dbReference>
<keyword evidence="1" id="KW-0677">Repeat</keyword>